<reference evidence="1" key="1">
    <citation type="journal article" date="2013" name="Environ. Microbiol.">
        <title>Microbiota from the distal guts of lean and obese adolescents exhibit partial functional redundancy besides clear differences in community structure.</title>
        <authorList>
            <person name="Ferrer M."/>
            <person name="Ruiz A."/>
            <person name="Lanza F."/>
            <person name="Haange S.B."/>
            <person name="Oberbach A."/>
            <person name="Till H."/>
            <person name="Bargiela R."/>
            <person name="Campoy C."/>
            <person name="Segura M.T."/>
            <person name="Richter M."/>
            <person name="von Bergen M."/>
            <person name="Seifert J."/>
            <person name="Suarez A."/>
        </authorList>
    </citation>
    <scope>NUCLEOTIDE SEQUENCE</scope>
</reference>
<dbReference type="EMBL" id="AJWY01003862">
    <property type="protein sequence ID" value="EKC74057.1"/>
    <property type="molecule type" value="Genomic_DNA"/>
</dbReference>
<comment type="caution">
    <text evidence="1">The sequence shown here is derived from an EMBL/GenBank/DDBJ whole genome shotgun (WGS) entry which is preliminary data.</text>
</comment>
<feature type="non-terminal residue" evidence="1">
    <location>
        <position position="74"/>
    </location>
</feature>
<accession>K1TLV3</accession>
<dbReference type="AlphaFoldDB" id="K1TLV3"/>
<proteinExistence type="predicted"/>
<protein>
    <submittedName>
        <fullName evidence="1">Uncharacterized protein</fullName>
    </submittedName>
</protein>
<evidence type="ECO:0000313" key="1">
    <source>
        <dbReference type="EMBL" id="EKC74057.1"/>
    </source>
</evidence>
<name>K1TLV3_9ZZZZ</name>
<sequence length="74" mass="8808">MEQHPLTQISEQAGRDTRKWMNTNVNMFAEYDAPFLKGLKFKFQYSRNTYNRLYKEVAMPYTLYTFETSGTNGH</sequence>
<organism evidence="1">
    <name type="scientific">human gut metagenome</name>
    <dbReference type="NCBI Taxonomy" id="408170"/>
    <lineage>
        <taxon>unclassified sequences</taxon>
        <taxon>metagenomes</taxon>
        <taxon>organismal metagenomes</taxon>
    </lineage>
</organism>
<gene>
    <name evidence="1" type="ORF">LEA_05913</name>
</gene>